<dbReference type="Proteomes" id="UP001163846">
    <property type="component" value="Unassembled WGS sequence"/>
</dbReference>
<comment type="caution">
    <text evidence="1">The sequence shown here is derived from an EMBL/GenBank/DDBJ whole genome shotgun (WGS) entry which is preliminary data.</text>
</comment>
<dbReference type="EMBL" id="MU806019">
    <property type="protein sequence ID" value="KAJ3842031.1"/>
    <property type="molecule type" value="Genomic_DNA"/>
</dbReference>
<keyword evidence="2" id="KW-1185">Reference proteome</keyword>
<sequence length="156" mass="17681">MWMGTNGRLKTDVDTTTFTPGDTFALFIGVDGFKVVPGESGQLILVHVRRPQKPNGDYKLLIHLGFECSFDSVNQKAVYMRKMFSDIPAFAKSNGASQTPIALLYSMYYRLYQDGVLHANKLGDMEIWQNTVRALNDKILDACREVGRPSKWDLWI</sequence>
<dbReference type="AlphaFoldDB" id="A0AA38PGA8"/>
<evidence type="ECO:0000313" key="1">
    <source>
        <dbReference type="EMBL" id="KAJ3842031.1"/>
    </source>
</evidence>
<reference evidence="1" key="1">
    <citation type="submission" date="2022-08" db="EMBL/GenBank/DDBJ databases">
        <authorList>
            <consortium name="DOE Joint Genome Institute"/>
            <person name="Min B."/>
            <person name="Riley R."/>
            <person name="Sierra-Patev S."/>
            <person name="Naranjo-Ortiz M."/>
            <person name="Looney B."/>
            <person name="Konkel Z."/>
            <person name="Slot J.C."/>
            <person name="Sakamoto Y."/>
            <person name="Steenwyk J.L."/>
            <person name="Rokas A."/>
            <person name="Carro J."/>
            <person name="Camarero S."/>
            <person name="Ferreira P."/>
            <person name="Molpeceres G."/>
            <person name="Ruiz-Duenas F.J."/>
            <person name="Serrano A."/>
            <person name="Henrissat B."/>
            <person name="Drula E."/>
            <person name="Hughes K.W."/>
            <person name="Mata J.L."/>
            <person name="Ishikawa N.K."/>
            <person name="Vargas-Isla R."/>
            <person name="Ushijima S."/>
            <person name="Smith C.A."/>
            <person name="Ahrendt S."/>
            <person name="Andreopoulos W."/>
            <person name="He G."/>
            <person name="Labutti K."/>
            <person name="Lipzen A."/>
            <person name="Ng V."/>
            <person name="Sandor L."/>
            <person name="Barry K."/>
            <person name="Martinez A.T."/>
            <person name="Xiao Y."/>
            <person name="Gibbons J.G."/>
            <person name="Terashima K."/>
            <person name="Hibbett D.S."/>
            <person name="Grigoriev I.V."/>
        </authorList>
    </citation>
    <scope>NUCLEOTIDE SEQUENCE</scope>
    <source>
        <strain evidence="1">TFB9207</strain>
    </source>
</reference>
<evidence type="ECO:0000313" key="2">
    <source>
        <dbReference type="Proteomes" id="UP001163846"/>
    </source>
</evidence>
<proteinExistence type="predicted"/>
<organism evidence="1 2">
    <name type="scientific">Lentinula raphanica</name>
    <dbReference type="NCBI Taxonomy" id="153919"/>
    <lineage>
        <taxon>Eukaryota</taxon>
        <taxon>Fungi</taxon>
        <taxon>Dikarya</taxon>
        <taxon>Basidiomycota</taxon>
        <taxon>Agaricomycotina</taxon>
        <taxon>Agaricomycetes</taxon>
        <taxon>Agaricomycetidae</taxon>
        <taxon>Agaricales</taxon>
        <taxon>Marasmiineae</taxon>
        <taxon>Omphalotaceae</taxon>
        <taxon>Lentinula</taxon>
    </lineage>
</organism>
<protein>
    <submittedName>
        <fullName evidence="1">Uncharacterized protein</fullName>
    </submittedName>
</protein>
<gene>
    <name evidence="1" type="ORF">F5878DRAFT_608727</name>
</gene>
<name>A0AA38PGA8_9AGAR</name>
<accession>A0AA38PGA8</accession>